<protein>
    <submittedName>
        <fullName evidence="1">RCG46241</fullName>
    </submittedName>
</protein>
<sequence>MEPFWGWGKKPSTLDLALLKEC</sequence>
<dbReference type="Proteomes" id="UP000234681">
    <property type="component" value="Chromosome 13"/>
</dbReference>
<evidence type="ECO:0000313" key="2">
    <source>
        <dbReference type="Proteomes" id="UP000234681"/>
    </source>
</evidence>
<accession>A6IDN8</accession>
<proteinExistence type="predicted"/>
<organism evidence="1 2">
    <name type="scientific">Rattus norvegicus</name>
    <name type="common">Rat</name>
    <dbReference type="NCBI Taxonomy" id="10116"/>
    <lineage>
        <taxon>Eukaryota</taxon>
        <taxon>Metazoa</taxon>
        <taxon>Chordata</taxon>
        <taxon>Craniata</taxon>
        <taxon>Vertebrata</taxon>
        <taxon>Euteleostomi</taxon>
        <taxon>Mammalia</taxon>
        <taxon>Eutheria</taxon>
        <taxon>Euarchontoglires</taxon>
        <taxon>Glires</taxon>
        <taxon>Rodentia</taxon>
        <taxon>Myomorpha</taxon>
        <taxon>Muroidea</taxon>
        <taxon>Muridae</taxon>
        <taxon>Murinae</taxon>
        <taxon>Rattus</taxon>
    </lineage>
</organism>
<name>A6IDN8_RAT</name>
<reference evidence="1 2" key="1">
    <citation type="submission" date="2005-09" db="EMBL/GenBank/DDBJ databases">
        <authorList>
            <person name="Mural R.J."/>
            <person name="Li P.W."/>
            <person name="Adams M.D."/>
            <person name="Amanatides P.G."/>
            <person name="Baden-Tillson H."/>
            <person name="Barnstead M."/>
            <person name="Chin S.H."/>
            <person name="Dew I."/>
            <person name="Evans C.A."/>
            <person name="Ferriera S."/>
            <person name="Flanigan M."/>
            <person name="Fosler C."/>
            <person name="Glodek A."/>
            <person name="Gu Z."/>
            <person name="Holt R.A."/>
            <person name="Jennings D."/>
            <person name="Kraft C.L."/>
            <person name="Lu F."/>
            <person name="Nguyen T."/>
            <person name="Nusskern D.R."/>
            <person name="Pfannkoch C.M."/>
            <person name="Sitter C."/>
            <person name="Sutton G.G."/>
            <person name="Venter J.C."/>
            <person name="Wang Z."/>
            <person name="Woodage T."/>
            <person name="Zheng X.H."/>
            <person name="Zhong F."/>
        </authorList>
    </citation>
    <scope>NUCLEOTIDE SEQUENCE [LARGE SCALE GENOMIC DNA]</scope>
    <source>
        <strain>BN</strain>
        <strain evidence="2">Sprague-Dawley</strain>
    </source>
</reference>
<evidence type="ECO:0000313" key="1">
    <source>
        <dbReference type="EMBL" id="EDM09259.1"/>
    </source>
</evidence>
<gene>
    <name evidence="1" type="ORF">rCG_46241</name>
</gene>
<dbReference type="AlphaFoldDB" id="A6IDN8"/>
<dbReference type="EMBL" id="CH473958">
    <property type="protein sequence ID" value="EDM09259.1"/>
    <property type="molecule type" value="Genomic_DNA"/>
</dbReference>